<comment type="subcellular location">
    <subcellularLocation>
        <location evidence="1">Cell membrane</location>
    </subcellularLocation>
    <subcellularLocation>
        <location evidence="2">Cytoplasm</location>
    </subcellularLocation>
</comment>
<keyword evidence="4" id="KW-1003">Cell membrane</keyword>
<dbReference type="GO" id="GO:0001965">
    <property type="term" value="F:G-protein alpha-subunit binding"/>
    <property type="evidence" value="ECO:0007669"/>
    <property type="project" value="TreeGrafter"/>
</dbReference>
<comment type="similarity">
    <text evidence="3">Belongs to the GPSM family.</text>
</comment>
<dbReference type="Pfam" id="PF13424">
    <property type="entry name" value="TPR_12"/>
    <property type="match status" value="1"/>
</dbReference>
<comment type="caution">
    <text evidence="11">The sequence shown here is derived from an EMBL/GenBank/DDBJ whole genome shotgun (WGS) entry which is preliminary data.</text>
</comment>
<dbReference type="EMBL" id="CAKXAJ010024939">
    <property type="protein sequence ID" value="CAH2233078.1"/>
    <property type="molecule type" value="Genomic_DNA"/>
</dbReference>
<dbReference type="GO" id="GO:0005092">
    <property type="term" value="F:GDP-dissociation inhibitor activity"/>
    <property type="evidence" value="ECO:0007669"/>
    <property type="project" value="TreeGrafter"/>
</dbReference>
<evidence type="ECO:0000256" key="2">
    <source>
        <dbReference type="ARBA" id="ARBA00004496"/>
    </source>
</evidence>
<dbReference type="GO" id="GO:0005886">
    <property type="term" value="C:plasma membrane"/>
    <property type="evidence" value="ECO:0007669"/>
    <property type="project" value="UniProtKB-SubCell"/>
</dbReference>
<keyword evidence="7" id="KW-0677">Repeat</keyword>
<dbReference type="SMART" id="SM00028">
    <property type="entry name" value="TPR"/>
    <property type="match status" value="2"/>
</dbReference>
<dbReference type="SUPFAM" id="SSF48452">
    <property type="entry name" value="TPR-like"/>
    <property type="match status" value="1"/>
</dbReference>
<protein>
    <submittedName>
        <fullName evidence="11">Jg120 protein</fullName>
    </submittedName>
</protein>
<dbReference type="SMART" id="SM00390">
    <property type="entry name" value="GoLoco"/>
    <property type="match status" value="1"/>
</dbReference>
<dbReference type="InterPro" id="IPR003109">
    <property type="entry name" value="GoLoco_motif"/>
</dbReference>
<dbReference type="InterPro" id="IPR052386">
    <property type="entry name" value="GPSM"/>
</dbReference>
<dbReference type="InterPro" id="IPR011990">
    <property type="entry name" value="TPR-like_helical_dom_sf"/>
</dbReference>
<evidence type="ECO:0000256" key="10">
    <source>
        <dbReference type="SAM" id="MobiDB-lite"/>
    </source>
</evidence>
<feature type="non-terminal residue" evidence="11">
    <location>
        <position position="1"/>
    </location>
</feature>
<dbReference type="PANTHER" id="PTHR45954">
    <property type="entry name" value="LD33695P"/>
    <property type="match status" value="1"/>
</dbReference>
<keyword evidence="6" id="KW-0597">Phosphoprotein</keyword>
<dbReference type="OrthoDB" id="286233at2759"/>
<dbReference type="InterPro" id="IPR019734">
    <property type="entry name" value="TPR_rpt"/>
</dbReference>
<keyword evidence="8" id="KW-0802">TPR repeat</keyword>
<evidence type="ECO:0000256" key="5">
    <source>
        <dbReference type="ARBA" id="ARBA00022490"/>
    </source>
</evidence>
<evidence type="ECO:0000313" key="12">
    <source>
        <dbReference type="Proteomes" id="UP000838756"/>
    </source>
</evidence>
<accession>A0A8S4RBZ6</accession>
<evidence type="ECO:0000256" key="3">
    <source>
        <dbReference type="ARBA" id="ARBA00006600"/>
    </source>
</evidence>
<dbReference type="Pfam" id="PF02188">
    <property type="entry name" value="GoLoco"/>
    <property type="match status" value="1"/>
</dbReference>
<dbReference type="PANTHER" id="PTHR45954:SF1">
    <property type="entry name" value="LD33695P"/>
    <property type="match status" value="1"/>
</dbReference>
<evidence type="ECO:0000256" key="6">
    <source>
        <dbReference type="ARBA" id="ARBA00022553"/>
    </source>
</evidence>
<keyword evidence="12" id="KW-1185">Reference proteome</keyword>
<dbReference type="Proteomes" id="UP000838756">
    <property type="component" value="Unassembled WGS sequence"/>
</dbReference>
<sequence>RTLALAEELGDAAVEAQACYSLGNTYTLLREYRTAEEYHARHLSAARKLQDRVGEGRACWSLGNAHAALGNHEKALYYAKEHYNISEQITPDAKKKEGEEIQDREMVRSESEEGENPTEMFMKLVERCQSSRMDEQRATLDKE</sequence>
<dbReference type="AlphaFoldDB" id="A0A8S4RBZ6"/>
<feature type="compositionally biased region" description="Basic and acidic residues" evidence="10">
    <location>
        <begin position="92"/>
        <end position="111"/>
    </location>
</feature>
<feature type="non-terminal residue" evidence="11">
    <location>
        <position position="143"/>
    </location>
</feature>
<dbReference type="GO" id="GO:0000132">
    <property type="term" value="P:establishment of mitotic spindle orientation"/>
    <property type="evidence" value="ECO:0007669"/>
    <property type="project" value="TreeGrafter"/>
</dbReference>
<keyword evidence="5" id="KW-0963">Cytoplasm</keyword>
<reference evidence="11" key="1">
    <citation type="submission" date="2022-03" db="EMBL/GenBank/DDBJ databases">
        <authorList>
            <person name="Lindestad O."/>
        </authorList>
    </citation>
    <scope>NUCLEOTIDE SEQUENCE</scope>
</reference>
<dbReference type="Gene3D" id="1.25.40.10">
    <property type="entry name" value="Tetratricopeptide repeat domain"/>
    <property type="match status" value="1"/>
</dbReference>
<dbReference type="GO" id="GO:0005938">
    <property type="term" value="C:cell cortex"/>
    <property type="evidence" value="ECO:0007669"/>
    <property type="project" value="TreeGrafter"/>
</dbReference>
<evidence type="ECO:0000256" key="8">
    <source>
        <dbReference type="ARBA" id="ARBA00022803"/>
    </source>
</evidence>
<evidence type="ECO:0000256" key="1">
    <source>
        <dbReference type="ARBA" id="ARBA00004236"/>
    </source>
</evidence>
<organism evidence="11 12">
    <name type="scientific">Pararge aegeria aegeria</name>
    <dbReference type="NCBI Taxonomy" id="348720"/>
    <lineage>
        <taxon>Eukaryota</taxon>
        <taxon>Metazoa</taxon>
        <taxon>Ecdysozoa</taxon>
        <taxon>Arthropoda</taxon>
        <taxon>Hexapoda</taxon>
        <taxon>Insecta</taxon>
        <taxon>Pterygota</taxon>
        <taxon>Neoptera</taxon>
        <taxon>Endopterygota</taxon>
        <taxon>Lepidoptera</taxon>
        <taxon>Glossata</taxon>
        <taxon>Ditrysia</taxon>
        <taxon>Papilionoidea</taxon>
        <taxon>Nymphalidae</taxon>
        <taxon>Satyrinae</taxon>
        <taxon>Satyrini</taxon>
        <taxon>Parargina</taxon>
        <taxon>Pararge</taxon>
    </lineage>
</organism>
<gene>
    <name evidence="11" type="primary">jg120</name>
    <name evidence="11" type="ORF">PAEG_LOCUS11209</name>
</gene>
<keyword evidence="9" id="KW-0472">Membrane</keyword>
<proteinExistence type="inferred from homology"/>
<evidence type="ECO:0000256" key="9">
    <source>
        <dbReference type="ARBA" id="ARBA00023136"/>
    </source>
</evidence>
<evidence type="ECO:0000256" key="7">
    <source>
        <dbReference type="ARBA" id="ARBA00022737"/>
    </source>
</evidence>
<feature type="region of interest" description="Disordered" evidence="10">
    <location>
        <begin position="90"/>
        <end position="118"/>
    </location>
</feature>
<evidence type="ECO:0000256" key="4">
    <source>
        <dbReference type="ARBA" id="ARBA00022475"/>
    </source>
</evidence>
<evidence type="ECO:0000313" key="11">
    <source>
        <dbReference type="EMBL" id="CAH2233078.1"/>
    </source>
</evidence>
<name>A0A8S4RBZ6_9NEOP</name>
<dbReference type="PROSITE" id="PS50877">
    <property type="entry name" value="GOLOCO"/>
    <property type="match status" value="1"/>
</dbReference>